<evidence type="ECO:0000256" key="2">
    <source>
        <dbReference type="SAM" id="MobiDB-lite"/>
    </source>
</evidence>
<proteinExistence type="predicted"/>
<dbReference type="PROSITE" id="PS51740">
    <property type="entry name" value="SPOVT_ABRB"/>
    <property type="match status" value="1"/>
</dbReference>
<dbReference type="SUPFAM" id="SSF89447">
    <property type="entry name" value="AbrB/MazE/MraZ-like"/>
    <property type="match status" value="1"/>
</dbReference>
<evidence type="ECO:0000259" key="3">
    <source>
        <dbReference type="PROSITE" id="PS51740"/>
    </source>
</evidence>
<sequence>MSQKTMVFKSGNSLAVRLPKDFRLPVGEVEIERLGSDIILRCPRAGWPEDFRERFTPDTDLRDWETPARETESDDLTW</sequence>
<keyword evidence="5" id="KW-1185">Reference proteome</keyword>
<dbReference type="RefSeq" id="WP_353566687.1">
    <property type="nucleotide sequence ID" value="NZ_BAABRI010000008.1"/>
</dbReference>
<keyword evidence="1" id="KW-0238">DNA-binding</keyword>
<gene>
    <name evidence="4" type="ORF">Hsar01_01771</name>
</gene>
<dbReference type="Proteomes" id="UP001476282">
    <property type="component" value="Unassembled WGS sequence"/>
</dbReference>
<dbReference type="EMBL" id="BAABRI010000008">
    <property type="protein sequence ID" value="GAA5482548.1"/>
    <property type="molecule type" value="Genomic_DNA"/>
</dbReference>
<accession>A0ABP9ULR8</accession>
<comment type="caution">
    <text evidence="4">The sequence shown here is derived from an EMBL/GenBank/DDBJ whole genome shotgun (WGS) entry which is preliminary data.</text>
</comment>
<protein>
    <recommendedName>
        <fullName evidence="3">SpoVT-AbrB domain-containing protein</fullName>
    </recommendedName>
</protein>
<dbReference type="Gene3D" id="2.10.260.10">
    <property type="match status" value="1"/>
</dbReference>
<organism evidence="4 5">
    <name type="scientific">Haloferula sargassicola</name>
    <dbReference type="NCBI Taxonomy" id="490096"/>
    <lineage>
        <taxon>Bacteria</taxon>
        <taxon>Pseudomonadati</taxon>
        <taxon>Verrucomicrobiota</taxon>
        <taxon>Verrucomicrobiia</taxon>
        <taxon>Verrucomicrobiales</taxon>
        <taxon>Verrucomicrobiaceae</taxon>
        <taxon>Haloferula</taxon>
    </lineage>
</organism>
<reference evidence="4 5" key="1">
    <citation type="submission" date="2024-02" db="EMBL/GenBank/DDBJ databases">
        <title>Haloferula sargassicola NBRC 104335.</title>
        <authorList>
            <person name="Ichikawa N."/>
            <person name="Katano-Makiyama Y."/>
            <person name="Hidaka K."/>
        </authorList>
    </citation>
    <scope>NUCLEOTIDE SEQUENCE [LARGE SCALE GENOMIC DNA]</scope>
    <source>
        <strain evidence="4 5">NBRC 104335</strain>
    </source>
</reference>
<dbReference type="InterPro" id="IPR037914">
    <property type="entry name" value="SpoVT-AbrB_sf"/>
</dbReference>
<evidence type="ECO:0000256" key="1">
    <source>
        <dbReference type="PROSITE-ProRule" id="PRU01076"/>
    </source>
</evidence>
<feature type="compositionally biased region" description="Basic and acidic residues" evidence="2">
    <location>
        <begin position="58"/>
        <end position="71"/>
    </location>
</feature>
<evidence type="ECO:0000313" key="4">
    <source>
        <dbReference type="EMBL" id="GAA5482548.1"/>
    </source>
</evidence>
<evidence type="ECO:0000313" key="5">
    <source>
        <dbReference type="Proteomes" id="UP001476282"/>
    </source>
</evidence>
<feature type="domain" description="SpoVT-AbrB" evidence="3">
    <location>
        <begin position="5"/>
        <end position="45"/>
    </location>
</feature>
<dbReference type="Pfam" id="PF04014">
    <property type="entry name" value="MazE_antitoxin"/>
    <property type="match status" value="1"/>
</dbReference>
<name>A0ABP9ULR8_9BACT</name>
<dbReference type="InterPro" id="IPR007159">
    <property type="entry name" value="SpoVT-AbrB_dom"/>
</dbReference>
<feature type="region of interest" description="Disordered" evidence="2">
    <location>
        <begin position="58"/>
        <end position="78"/>
    </location>
</feature>